<organism evidence="1 2">
    <name type="scientific">Phlebia brevispora</name>
    <dbReference type="NCBI Taxonomy" id="194682"/>
    <lineage>
        <taxon>Eukaryota</taxon>
        <taxon>Fungi</taxon>
        <taxon>Dikarya</taxon>
        <taxon>Basidiomycota</taxon>
        <taxon>Agaricomycotina</taxon>
        <taxon>Agaricomycetes</taxon>
        <taxon>Polyporales</taxon>
        <taxon>Meruliaceae</taxon>
        <taxon>Phlebia</taxon>
    </lineage>
</organism>
<reference evidence="1" key="1">
    <citation type="submission" date="2022-07" db="EMBL/GenBank/DDBJ databases">
        <title>Genome Sequence of Phlebia brevispora.</title>
        <authorList>
            <person name="Buettner E."/>
        </authorList>
    </citation>
    <scope>NUCLEOTIDE SEQUENCE</scope>
    <source>
        <strain evidence="1">MPL23</strain>
    </source>
</reference>
<comment type="caution">
    <text evidence="1">The sequence shown here is derived from an EMBL/GenBank/DDBJ whole genome shotgun (WGS) entry which is preliminary data.</text>
</comment>
<evidence type="ECO:0000313" key="1">
    <source>
        <dbReference type="EMBL" id="KAJ3531299.1"/>
    </source>
</evidence>
<sequence>MDKASVGQRAAGLEQHPERRFKAAFEAYKERELPNLRAEHPGLRLQQYQELLYKQFQKSPENPFNQVTVSYDASQEEKVQALKNKQAAVENRLQPLHAFPLFSTTMAIRISIPPSPAHSSPASSSAPSPTSTTTTRTNTLVIASLPPSFFEHVVLETLRTHFASYGEIHTWAPIKAFARIIVVYYDEDAAEQAKQICDSLQIDETDFSPAVLLRVFRADPTPLDQLTNPNLLRPPKLEKNFLISPPGSPPVGWEPVREEPPNSTPLAEDLMAALRKLQLEQEGKGGIEVLIKPEDASGIGIYVEDCDDGFDKDVGEVEEWPYGPMSLGTVMPMDISWHDFRFSPALKRKDIVPKARTSGTQGTLRMQDTTFTLGQKMMQGSLLDSIGSTYREENDCLLFSFMVSNGDYRFLCSASPSSLPSKLTKAATSVARWRCRYHSGDTTAHLASLELLDYGAAVHPPPFLQKSCSILEKVRLSHIDFAPKLLFVRAHSPTHEFLHRSASIYTRRRFPKRRDGDVKVPHEDMTPKTVVGSWFMESVQMKNIVRAAAIEPPHVELQFCGGPADKLAGLIAELGNMNASDDTNADTATDLPRSSGFLDILNDDIRSTIFHMLKNRHLFSTMRTCRVLFQQGLPVLLGREHYFPVYSPRYGAKSEPFAHFYNFLCFTAPSSFPSLRSITFAGFADENESQLDMVADTLRRAENLQQLVIDDEDLICSDTVAEAVASLAKLQRLSLGNEDLSKTCMILHSLQAPLVYLDASFGCGCFDPIPLLYNFQHTLEELHLSYAELNKVPNFSCSKITRLNIYYGRPVLLSVLVNAFPNLKVLILRSGYGDIGSTHPMEDIIREKNTTFQRQQRWQSLVSLTIDPCALYAMRLQSQVDSVVLPLSVEISHSDVPWLASSLSSLRPQHLQLSLWDDPSDLSDVLWTVRERLERLDITVDVSDGTPLNVMDIILDAIRPLRLKMLYLNFECSTADYVPEDIDTAWSIVDSLEPKEIACQAMAAAPSLQYVKLEFQFDRTDDLTYWKISTQDKDDAHASANPGERSITVFMVGAILILIVYAFVGSQDDFYTQENWSWSD</sequence>
<protein>
    <submittedName>
        <fullName evidence="1">Uncharacterized protein</fullName>
    </submittedName>
</protein>
<name>A0ACC1S3J6_9APHY</name>
<dbReference type="EMBL" id="JANHOG010001811">
    <property type="protein sequence ID" value="KAJ3531299.1"/>
    <property type="molecule type" value="Genomic_DNA"/>
</dbReference>
<accession>A0ACC1S3J6</accession>
<proteinExistence type="predicted"/>
<evidence type="ECO:0000313" key="2">
    <source>
        <dbReference type="Proteomes" id="UP001148662"/>
    </source>
</evidence>
<dbReference type="Proteomes" id="UP001148662">
    <property type="component" value="Unassembled WGS sequence"/>
</dbReference>
<gene>
    <name evidence="1" type="ORF">NM688_g7593</name>
</gene>
<keyword evidence="2" id="KW-1185">Reference proteome</keyword>